<evidence type="ECO:0000256" key="1">
    <source>
        <dbReference type="ARBA" id="ARBA00010641"/>
    </source>
</evidence>
<organism evidence="8 9">
    <name type="scientific">Sorangium cellulosum</name>
    <name type="common">Polyangium cellulosum</name>
    <dbReference type="NCBI Taxonomy" id="56"/>
    <lineage>
        <taxon>Bacteria</taxon>
        <taxon>Pseudomonadati</taxon>
        <taxon>Myxococcota</taxon>
        <taxon>Polyangia</taxon>
        <taxon>Polyangiales</taxon>
        <taxon>Polyangiaceae</taxon>
        <taxon>Sorangium</taxon>
    </lineage>
</organism>
<dbReference type="GO" id="GO:0016987">
    <property type="term" value="F:sigma factor activity"/>
    <property type="evidence" value="ECO:0007669"/>
    <property type="project" value="UniProtKB-KW"/>
</dbReference>
<dbReference type="InterPro" id="IPR036388">
    <property type="entry name" value="WH-like_DNA-bd_sf"/>
</dbReference>
<dbReference type="PANTHER" id="PTHR43133">
    <property type="entry name" value="RNA POLYMERASE ECF-TYPE SIGMA FACTO"/>
    <property type="match status" value="1"/>
</dbReference>
<evidence type="ECO:0000256" key="6">
    <source>
        <dbReference type="SAM" id="MobiDB-lite"/>
    </source>
</evidence>
<dbReference type="GO" id="GO:0006352">
    <property type="term" value="P:DNA-templated transcription initiation"/>
    <property type="evidence" value="ECO:0007669"/>
    <property type="project" value="InterPro"/>
</dbReference>
<dbReference type="Pfam" id="PF08281">
    <property type="entry name" value="Sigma70_r4_2"/>
    <property type="match status" value="1"/>
</dbReference>
<dbReference type="EMBL" id="JELY01002317">
    <property type="protein sequence ID" value="KYF52963.1"/>
    <property type="molecule type" value="Genomic_DNA"/>
</dbReference>
<dbReference type="GO" id="GO:0003677">
    <property type="term" value="F:DNA binding"/>
    <property type="evidence" value="ECO:0007669"/>
    <property type="project" value="UniProtKB-KW"/>
</dbReference>
<sequence length="280" mass="31054">MQQLLEHVPLPERPSFATVYAVGLSFLRQALRWLGVAERDVDDVLQDVMIAAYHALDGFDPGRSPREPRAGRPSRDGVPGSGRSAPHPPLRDPVRRWLFGIAWRQVGHYRGRAHRRREVAVGAGTSWPLDLADPGLSSEQMLAREQSGQLVGRLLAAIELDRRIILIMHDLLELTTADIARDLDMNENTVRNRLRLAREDFRVAVKRMNAEDRRALRDPLRLPVAERSRAADDESLMIAARLIPEVPDAIRQRIWLAVTHAIAGAHAAGAGALALAAPPA</sequence>
<evidence type="ECO:0000256" key="3">
    <source>
        <dbReference type="ARBA" id="ARBA00023082"/>
    </source>
</evidence>
<keyword evidence="4" id="KW-0238">DNA-binding</keyword>
<evidence type="ECO:0000313" key="9">
    <source>
        <dbReference type="Proteomes" id="UP000075420"/>
    </source>
</evidence>
<protein>
    <submittedName>
        <fullName evidence="8">RNA polymerase subunit sigma</fullName>
    </submittedName>
</protein>
<dbReference type="InterPro" id="IPR039425">
    <property type="entry name" value="RNA_pol_sigma-70-like"/>
</dbReference>
<keyword evidence="3" id="KW-0731">Sigma factor</keyword>
<keyword evidence="2" id="KW-0805">Transcription regulation</keyword>
<evidence type="ECO:0000256" key="2">
    <source>
        <dbReference type="ARBA" id="ARBA00023015"/>
    </source>
</evidence>
<accession>A0A150PBB8</accession>
<evidence type="ECO:0000313" key="8">
    <source>
        <dbReference type="EMBL" id="KYF52963.1"/>
    </source>
</evidence>
<evidence type="ECO:0000256" key="5">
    <source>
        <dbReference type="ARBA" id="ARBA00023163"/>
    </source>
</evidence>
<dbReference type="Gene3D" id="1.10.10.10">
    <property type="entry name" value="Winged helix-like DNA-binding domain superfamily/Winged helix DNA-binding domain"/>
    <property type="match status" value="1"/>
</dbReference>
<dbReference type="Proteomes" id="UP000075420">
    <property type="component" value="Unassembled WGS sequence"/>
</dbReference>
<keyword evidence="5" id="KW-0804">Transcription</keyword>
<comment type="caution">
    <text evidence="8">The sequence shown here is derived from an EMBL/GenBank/DDBJ whole genome shotgun (WGS) entry which is preliminary data.</text>
</comment>
<evidence type="ECO:0000259" key="7">
    <source>
        <dbReference type="Pfam" id="PF08281"/>
    </source>
</evidence>
<dbReference type="Gene3D" id="1.10.1740.10">
    <property type="match status" value="1"/>
</dbReference>
<proteinExistence type="inferred from homology"/>
<dbReference type="InterPro" id="IPR013324">
    <property type="entry name" value="RNA_pol_sigma_r3/r4-like"/>
</dbReference>
<comment type="similarity">
    <text evidence="1">Belongs to the sigma-70 factor family. ECF subfamily.</text>
</comment>
<gene>
    <name evidence="8" type="ORF">BE08_08555</name>
</gene>
<feature type="compositionally biased region" description="Basic and acidic residues" evidence="6">
    <location>
        <begin position="63"/>
        <end position="75"/>
    </location>
</feature>
<reference evidence="8 9" key="1">
    <citation type="submission" date="2014-02" db="EMBL/GenBank/DDBJ databases">
        <title>The small core and large imbalanced accessory genome model reveals a collaborative survival strategy of Sorangium cellulosum strains in nature.</title>
        <authorList>
            <person name="Han K."/>
            <person name="Peng R."/>
            <person name="Blom J."/>
            <person name="Li Y.-Z."/>
        </authorList>
    </citation>
    <scope>NUCLEOTIDE SEQUENCE [LARGE SCALE GENOMIC DNA]</scope>
    <source>
        <strain evidence="8 9">So0157-25</strain>
    </source>
</reference>
<dbReference type="InterPro" id="IPR013325">
    <property type="entry name" value="RNA_pol_sigma_r2"/>
</dbReference>
<dbReference type="AlphaFoldDB" id="A0A150PBB8"/>
<dbReference type="SUPFAM" id="SSF88659">
    <property type="entry name" value="Sigma3 and sigma4 domains of RNA polymerase sigma factors"/>
    <property type="match status" value="1"/>
</dbReference>
<feature type="domain" description="RNA polymerase sigma factor 70 region 4 type 2" evidence="7">
    <location>
        <begin position="150"/>
        <end position="199"/>
    </location>
</feature>
<dbReference type="PANTHER" id="PTHR43133:SF8">
    <property type="entry name" value="RNA POLYMERASE SIGMA FACTOR HI_1459-RELATED"/>
    <property type="match status" value="1"/>
</dbReference>
<dbReference type="InterPro" id="IPR013249">
    <property type="entry name" value="RNA_pol_sigma70_r4_t2"/>
</dbReference>
<name>A0A150PBB8_SORCE</name>
<evidence type="ECO:0000256" key="4">
    <source>
        <dbReference type="ARBA" id="ARBA00023125"/>
    </source>
</evidence>
<dbReference type="SUPFAM" id="SSF88946">
    <property type="entry name" value="Sigma2 domain of RNA polymerase sigma factors"/>
    <property type="match status" value="1"/>
</dbReference>
<feature type="region of interest" description="Disordered" evidence="6">
    <location>
        <begin position="60"/>
        <end position="89"/>
    </location>
</feature>